<dbReference type="RefSeq" id="WP_013019950.1">
    <property type="nucleotide sequence ID" value="NC_013947.1"/>
</dbReference>
<evidence type="ECO:0000259" key="1">
    <source>
        <dbReference type="Pfam" id="PF06445"/>
    </source>
</evidence>
<dbReference type="Proteomes" id="UP000000844">
    <property type="component" value="Chromosome"/>
</dbReference>
<dbReference type="EMBL" id="CP001778">
    <property type="protein sequence ID" value="ADD44379.1"/>
    <property type="molecule type" value="Genomic_DNA"/>
</dbReference>
<evidence type="ECO:0000313" key="2">
    <source>
        <dbReference type="EMBL" id="ADD44379.1"/>
    </source>
</evidence>
<dbReference type="InterPro" id="IPR029442">
    <property type="entry name" value="GyrI-like"/>
</dbReference>
<reference evidence="2 3" key="1">
    <citation type="journal article" date="2009" name="Stand. Genomic Sci.">
        <title>Complete genome sequence of Stackebrandtia nassauensis type strain (LLR-40K-21).</title>
        <authorList>
            <person name="Munk C."/>
            <person name="Lapidus A."/>
            <person name="Copeland A."/>
            <person name="Jando M."/>
            <person name="Mayilraj S."/>
            <person name="Glavina Del Rio T."/>
            <person name="Nolan M."/>
            <person name="Chen F."/>
            <person name="Lucas S."/>
            <person name="Tice H."/>
            <person name="Cheng J.F."/>
            <person name="Han C."/>
            <person name="Detter J.C."/>
            <person name="Bruce D."/>
            <person name="Goodwin L."/>
            <person name="Chain P."/>
            <person name="Pitluck S."/>
            <person name="Goker M."/>
            <person name="Ovchinikova G."/>
            <person name="Pati A."/>
            <person name="Ivanova N."/>
            <person name="Mavromatis K."/>
            <person name="Chen A."/>
            <person name="Palaniappan K."/>
            <person name="Land M."/>
            <person name="Hauser L."/>
            <person name="Chang Y.J."/>
            <person name="Jeffries C.D."/>
            <person name="Bristow J."/>
            <person name="Eisen J.A."/>
            <person name="Markowitz V."/>
            <person name="Hugenholtz P."/>
            <person name="Kyrpides N.C."/>
            <person name="Klenk H.P."/>
        </authorList>
    </citation>
    <scope>NUCLEOTIDE SEQUENCE [LARGE SCALE GENOMIC DNA]</scope>
    <source>
        <strain evidence="3">DSM 44728 / CIP 108903 / NRRL B-16338 / NBRC 102104 / LLR-40K-21</strain>
    </source>
</reference>
<organism evidence="2 3">
    <name type="scientific">Stackebrandtia nassauensis (strain DSM 44728 / CIP 108903 / NRRL B-16338 / NBRC 102104 / LLR-40K-21)</name>
    <dbReference type="NCBI Taxonomy" id="446470"/>
    <lineage>
        <taxon>Bacteria</taxon>
        <taxon>Bacillati</taxon>
        <taxon>Actinomycetota</taxon>
        <taxon>Actinomycetes</taxon>
        <taxon>Glycomycetales</taxon>
        <taxon>Glycomycetaceae</taxon>
        <taxon>Stackebrandtia</taxon>
    </lineage>
</organism>
<keyword evidence="3" id="KW-1185">Reference proteome</keyword>
<dbReference type="eggNOG" id="COG4832">
    <property type="taxonomic scope" value="Bacteria"/>
</dbReference>
<dbReference type="PIRSF" id="PIRSF031644">
    <property type="entry name" value="UCP031644"/>
    <property type="match status" value="1"/>
</dbReference>
<dbReference type="Pfam" id="PF06445">
    <property type="entry name" value="GyrI-like"/>
    <property type="match status" value="1"/>
</dbReference>
<accession>D3Q7N7</accession>
<dbReference type="AlphaFoldDB" id="D3Q7N7"/>
<dbReference type="InterPro" id="IPR008319">
    <property type="entry name" value="GyrI-like_CCH_Lin2189-like"/>
</dbReference>
<name>D3Q7N7_STANL</name>
<dbReference type="SUPFAM" id="SSF55136">
    <property type="entry name" value="Probable bacterial effector-binding domain"/>
    <property type="match status" value="1"/>
</dbReference>
<sequence>MLKQDLKKVHRDLYGPKTEPELVEVPTRAFLMIDGHGDPDVESSGYGAAVEALYTVAYTLRFALKKAEVIEYPVPPLEGLWWTDEFSDTPEWLRRDEWNWTMMIPQPPQVDAVGFADAVASARRKKGEREEFGRVRFEEFTEGLSAQILHIGPYSSEPETMERLNAFVKDKGLSWTGRHHEIYLSDPRKAVPERMKTILRHGVG</sequence>
<gene>
    <name evidence="2" type="ordered locus">Snas_4737</name>
</gene>
<dbReference type="KEGG" id="sna:Snas_4737"/>
<dbReference type="Gene3D" id="3.20.80.10">
    <property type="entry name" value="Regulatory factor, effector binding domain"/>
    <property type="match status" value="1"/>
</dbReference>
<protein>
    <recommendedName>
        <fullName evidence="1">GyrI-like small molecule binding domain-containing protein</fullName>
    </recommendedName>
</protein>
<evidence type="ECO:0000313" key="3">
    <source>
        <dbReference type="Proteomes" id="UP000000844"/>
    </source>
</evidence>
<dbReference type="InterPro" id="IPR011256">
    <property type="entry name" value="Reg_factor_effector_dom_sf"/>
</dbReference>
<feature type="domain" description="GyrI-like small molecule binding" evidence="1">
    <location>
        <begin position="19"/>
        <end position="193"/>
    </location>
</feature>
<proteinExistence type="predicted"/>
<dbReference type="STRING" id="446470.Snas_4737"/>
<dbReference type="HOGENOM" id="CLU_083625_0_0_11"/>